<keyword evidence="7" id="KW-0129">CBS domain</keyword>
<comment type="subcellular location">
    <subcellularLocation>
        <location evidence="1">Cell membrane</location>
        <topology evidence="1">Multi-pass membrane protein</topology>
    </subcellularLocation>
</comment>
<keyword evidence="8 9" id="KW-0472">Membrane</keyword>
<dbReference type="SUPFAM" id="SSF54631">
    <property type="entry name" value="CBS-domain pair"/>
    <property type="match status" value="1"/>
</dbReference>
<dbReference type="PANTHER" id="PTHR22777">
    <property type="entry name" value="HEMOLYSIN-RELATED"/>
    <property type="match status" value="1"/>
</dbReference>
<dbReference type="PANTHER" id="PTHR22777:SF16">
    <property type="entry name" value="POLYAMINE EXPORT PROTEIN"/>
    <property type="match status" value="1"/>
</dbReference>
<dbReference type="InterPro" id="IPR046342">
    <property type="entry name" value="CBS_dom_sf"/>
</dbReference>
<evidence type="ECO:0000256" key="5">
    <source>
        <dbReference type="ARBA" id="ARBA00022737"/>
    </source>
</evidence>
<keyword evidence="4 9" id="KW-0812">Transmembrane</keyword>
<keyword evidence="2" id="KW-0813">Transport</keyword>
<evidence type="ECO:0000256" key="2">
    <source>
        <dbReference type="ARBA" id="ARBA00022448"/>
    </source>
</evidence>
<dbReference type="PROSITE" id="PS51846">
    <property type="entry name" value="CNNM"/>
    <property type="match status" value="1"/>
</dbReference>
<dbReference type="InterPro" id="IPR036318">
    <property type="entry name" value="FAD-bd_PCMH-like_sf"/>
</dbReference>
<feature type="transmembrane region" description="Helical" evidence="10">
    <location>
        <begin position="6"/>
        <end position="30"/>
    </location>
</feature>
<evidence type="ECO:0000313" key="12">
    <source>
        <dbReference type="EMBL" id="NJA88118.1"/>
    </source>
</evidence>
<evidence type="ECO:0000256" key="9">
    <source>
        <dbReference type="PROSITE-ProRule" id="PRU01193"/>
    </source>
</evidence>
<reference evidence="13" key="1">
    <citation type="submission" date="2020-03" db="EMBL/GenBank/DDBJ databases">
        <title>Whole-genome sequence of the purple nonsulfur bacterium Rhodocyclus tenuis DSM112.</title>
        <authorList>
            <person name="Kyndt J.A."/>
            <person name="Meyer T.E."/>
        </authorList>
    </citation>
    <scope>NUCLEOTIDE SEQUENCE [LARGE SCALE GENOMIC DNA]</scope>
    <source>
        <strain evidence="13">DSM 112</strain>
    </source>
</reference>
<evidence type="ECO:0000256" key="10">
    <source>
        <dbReference type="SAM" id="Phobius"/>
    </source>
</evidence>
<evidence type="ECO:0000259" key="11">
    <source>
        <dbReference type="PROSITE" id="PS51846"/>
    </source>
</evidence>
<evidence type="ECO:0000256" key="3">
    <source>
        <dbReference type="ARBA" id="ARBA00022475"/>
    </source>
</evidence>
<dbReference type="Pfam" id="PF03471">
    <property type="entry name" value="CorC_HlyC"/>
    <property type="match status" value="1"/>
</dbReference>
<evidence type="ECO:0000256" key="6">
    <source>
        <dbReference type="ARBA" id="ARBA00022989"/>
    </source>
</evidence>
<dbReference type="Gene3D" id="3.30.465.10">
    <property type="match status" value="1"/>
</dbReference>
<protein>
    <submittedName>
        <fullName evidence="12">HlyC/CorC family transporter</fullName>
    </submittedName>
</protein>
<dbReference type="InterPro" id="IPR016169">
    <property type="entry name" value="FAD-bd_PCMH_sub2"/>
</dbReference>
<evidence type="ECO:0000256" key="7">
    <source>
        <dbReference type="ARBA" id="ARBA00023122"/>
    </source>
</evidence>
<sequence>MTPIENTLIFFALVAASAFFSFSEISLAAARKLKLKQMRDEGDPRAACVLFLQEQPGHFFTAVQISVNAVGILAGVLGEGAYAPVFSRLFVDVASPETASFLGSACSFLLVTTSFILIGDLIPKRIAIVAPEAIALRIAPAMVLCLKALRPLIWVFNGVASHILRLLGLPPSRPEDITPEDIVALANAGEEAGVVARQEKQLIENVFELETRTAPSTMTARESIVWLDRNESDESIRAKISAHPHAKFPVCAGTIDRVVGYVDSKDILCRLLNGEPLSLRGDSALHTALILPETLTLSEIIEQFKIMREDFALIINEYGLIVGLITLNDVTCTLMGDSLMTPADEQIIQRDARSWLVDGMTPVGDLEQRLQIEPFPDDDQFETIAGFMMYVLRRVPRPTESVEHAGFRFEVLDIDNHKIDQLLVTRLDVRREGDSDVSVAGPAHP</sequence>
<keyword evidence="3" id="KW-1003">Cell membrane</keyword>
<evidence type="ECO:0000313" key="13">
    <source>
        <dbReference type="Proteomes" id="UP000720344"/>
    </source>
</evidence>
<dbReference type="Pfam" id="PF01595">
    <property type="entry name" value="CNNM"/>
    <property type="match status" value="1"/>
</dbReference>
<dbReference type="InterPro" id="IPR005170">
    <property type="entry name" value="Transptr-assoc_dom"/>
</dbReference>
<dbReference type="Gene3D" id="3.10.580.10">
    <property type="entry name" value="CBS-domain"/>
    <property type="match status" value="1"/>
</dbReference>
<evidence type="ECO:0000256" key="1">
    <source>
        <dbReference type="ARBA" id="ARBA00004651"/>
    </source>
</evidence>
<keyword evidence="13" id="KW-1185">Reference proteome</keyword>
<keyword evidence="5" id="KW-0677">Repeat</keyword>
<gene>
    <name evidence="12" type="ORF">HCX48_02635</name>
</gene>
<dbReference type="SMART" id="SM01091">
    <property type="entry name" value="CorC_HlyC"/>
    <property type="match status" value="1"/>
</dbReference>
<name>A0ABX0WGZ1_9RHOO</name>
<dbReference type="SUPFAM" id="SSF56176">
    <property type="entry name" value="FAD-binding/transporter-associated domain-like"/>
    <property type="match status" value="1"/>
</dbReference>
<dbReference type="CDD" id="cd04590">
    <property type="entry name" value="CBS_pair_CorC_HlyC_assoc"/>
    <property type="match status" value="1"/>
</dbReference>
<dbReference type="RefSeq" id="WP_167680748.1">
    <property type="nucleotide sequence ID" value="NZ_JAATWB010000001.1"/>
</dbReference>
<evidence type="ECO:0000256" key="8">
    <source>
        <dbReference type="ARBA" id="ARBA00023136"/>
    </source>
</evidence>
<proteinExistence type="predicted"/>
<dbReference type="InterPro" id="IPR002550">
    <property type="entry name" value="CNNM"/>
</dbReference>
<keyword evidence="6 9" id="KW-1133">Transmembrane helix</keyword>
<comment type="caution">
    <text evidence="12">The sequence shown here is derived from an EMBL/GenBank/DDBJ whole genome shotgun (WGS) entry which is preliminary data.</text>
</comment>
<dbReference type="Proteomes" id="UP000720344">
    <property type="component" value="Unassembled WGS sequence"/>
</dbReference>
<evidence type="ECO:0000256" key="4">
    <source>
        <dbReference type="ARBA" id="ARBA00022692"/>
    </source>
</evidence>
<organism evidence="12 13">
    <name type="scientific">Rhodocyclus gracilis</name>
    <dbReference type="NCBI Taxonomy" id="2929842"/>
    <lineage>
        <taxon>Bacteria</taxon>
        <taxon>Pseudomonadati</taxon>
        <taxon>Pseudomonadota</taxon>
        <taxon>Betaproteobacteria</taxon>
        <taxon>Rhodocyclales</taxon>
        <taxon>Rhodocyclaceae</taxon>
        <taxon>Rhodocyclus</taxon>
    </lineage>
</organism>
<feature type="domain" description="CNNM transmembrane" evidence="11">
    <location>
        <begin position="1"/>
        <end position="199"/>
    </location>
</feature>
<dbReference type="InterPro" id="IPR044751">
    <property type="entry name" value="Ion_transp-like_CBS"/>
</dbReference>
<accession>A0ABX0WGZ1</accession>
<dbReference type="EMBL" id="JAATWB010000001">
    <property type="protein sequence ID" value="NJA88118.1"/>
    <property type="molecule type" value="Genomic_DNA"/>
</dbReference>